<dbReference type="InterPro" id="IPR036084">
    <property type="entry name" value="Ser_inhib-like_sf"/>
</dbReference>
<dbReference type="InterPro" id="IPR051368">
    <property type="entry name" value="SerProtInhib-TIL_Domain"/>
</dbReference>
<dbReference type="AlphaFoldDB" id="A0A6G5A4Z8"/>
<organism evidence="5">
    <name type="scientific">Rhipicephalus microplus</name>
    <name type="common">Cattle tick</name>
    <name type="synonym">Boophilus microplus</name>
    <dbReference type="NCBI Taxonomy" id="6941"/>
    <lineage>
        <taxon>Eukaryota</taxon>
        <taxon>Metazoa</taxon>
        <taxon>Ecdysozoa</taxon>
        <taxon>Arthropoda</taxon>
        <taxon>Chelicerata</taxon>
        <taxon>Arachnida</taxon>
        <taxon>Acari</taxon>
        <taxon>Parasitiformes</taxon>
        <taxon>Ixodida</taxon>
        <taxon>Ixodoidea</taxon>
        <taxon>Ixodidae</taxon>
        <taxon>Rhipicephalinae</taxon>
        <taxon>Rhipicephalus</taxon>
        <taxon>Boophilus</taxon>
    </lineage>
</organism>
<dbReference type="EMBL" id="GIKN01003798">
    <property type="protein sequence ID" value="NIE46071.1"/>
    <property type="molecule type" value="Transcribed_RNA"/>
</dbReference>
<keyword evidence="3" id="KW-0732">Signal</keyword>
<sequence length="212" mass="23158">MYSWALVSALISSLTSLSKQGDAPTKCEEWEVLLTTPRKDTFCKPELTIAAELHKLRKCVCKPGYVRNAWGHCVPVQDCAKCKKWPNADYNECEGTCPLTCGKPVPSFCTKMCGAACACPPGFVRGSSGKFECVSIAKCPPACQPNSTFQICKWGCEPSCFKPPPKESCVPSCHTGQCVCNEGFAEAHLPGGYICVPWDNCPEYQQFLPKLL</sequence>
<feature type="chain" id="PRO_5026033633" evidence="3">
    <location>
        <begin position="21"/>
        <end position="212"/>
    </location>
</feature>
<evidence type="ECO:0000256" key="1">
    <source>
        <dbReference type="ARBA" id="ARBA00022690"/>
    </source>
</evidence>
<dbReference type="PANTHER" id="PTHR23259">
    <property type="entry name" value="RIDDLE"/>
    <property type="match status" value="1"/>
</dbReference>
<evidence type="ECO:0000256" key="2">
    <source>
        <dbReference type="ARBA" id="ARBA00023157"/>
    </source>
</evidence>
<dbReference type="OrthoDB" id="7612169at2759"/>
<evidence type="ECO:0000256" key="3">
    <source>
        <dbReference type="SAM" id="SignalP"/>
    </source>
</evidence>
<dbReference type="Gene3D" id="2.10.25.10">
    <property type="entry name" value="Laminin"/>
    <property type="match status" value="3"/>
</dbReference>
<accession>A0A6G5A4Z8</accession>
<feature type="signal peptide" evidence="3">
    <location>
        <begin position="1"/>
        <end position="20"/>
    </location>
</feature>
<dbReference type="SUPFAM" id="SSF57567">
    <property type="entry name" value="Serine protease inhibitors"/>
    <property type="match status" value="3"/>
</dbReference>
<feature type="domain" description="TIL" evidence="4">
    <location>
        <begin position="86"/>
        <end position="139"/>
    </location>
</feature>
<keyword evidence="2" id="KW-1015">Disulfide bond</keyword>
<name>A0A6G5A4Z8_RHIMP</name>
<reference evidence="5" key="1">
    <citation type="submission" date="2020-03" db="EMBL/GenBank/DDBJ databases">
        <title>A transcriptome and proteome of the tick Rhipicephalus microplus shaped by the genetic composition of its hosts and developmental stage.</title>
        <authorList>
            <person name="Garcia G.R."/>
            <person name="Ribeiro J.M.C."/>
            <person name="Maruyama S.R."/>
            <person name="Gardinasse L.G."/>
            <person name="Nelson K."/>
            <person name="Ferreira B.R."/>
            <person name="Andrade T.G."/>
            <person name="Santos I.K.F.M."/>
        </authorList>
    </citation>
    <scope>NUCLEOTIDE SEQUENCE</scope>
    <source>
        <strain evidence="5">NSGR</strain>
        <tissue evidence="5">Salivary glands</tissue>
    </source>
</reference>
<dbReference type="PANTHER" id="PTHR23259:SF70">
    <property type="entry name" value="ACCESSORY GLAND PROTEIN ACP62F-RELATED"/>
    <property type="match status" value="1"/>
</dbReference>
<feature type="domain" description="TIL" evidence="4">
    <location>
        <begin position="143"/>
        <end position="201"/>
    </location>
</feature>
<dbReference type="Pfam" id="PF01826">
    <property type="entry name" value="TIL"/>
    <property type="match status" value="2"/>
</dbReference>
<dbReference type="VEuPathDB" id="VectorBase:LOC119165737"/>
<proteinExistence type="predicted"/>
<dbReference type="InterPro" id="IPR002919">
    <property type="entry name" value="TIL_dom"/>
</dbReference>
<keyword evidence="5" id="KW-0675">Receptor</keyword>
<evidence type="ECO:0000259" key="4">
    <source>
        <dbReference type="Pfam" id="PF01826"/>
    </source>
</evidence>
<dbReference type="GO" id="GO:0030414">
    <property type="term" value="F:peptidase inhibitor activity"/>
    <property type="evidence" value="ECO:0007669"/>
    <property type="project" value="UniProtKB-KW"/>
</dbReference>
<dbReference type="CDD" id="cd19941">
    <property type="entry name" value="TIL"/>
    <property type="match status" value="3"/>
</dbReference>
<protein>
    <submittedName>
        <fullName evidence="5">Putative scavenger receptor cysteine-rich protein</fullName>
    </submittedName>
</protein>
<evidence type="ECO:0000313" key="5">
    <source>
        <dbReference type="EMBL" id="NIE46071.1"/>
    </source>
</evidence>
<keyword evidence="1" id="KW-0646">Protease inhibitor</keyword>